<feature type="active site" description="Charge relay system" evidence="5">
    <location>
        <position position="418"/>
    </location>
</feature>
<organism evidence="10 11">
    <name type="scientific">Arthrobacter flavus</name>
    <dbReference type="NCBI Taxonomy" id="95172"/>
    <lineage>
        <taxon>Bacteria</taxon>
        <taxon>Bacillati</taxon>
        <taxon>Actinomycetota</taxon>
        <taxon>Actinomycetes</taxon>
        <taxon>Micrococcales</taxon>
        <taxon>Micrococcaceae</taxon>
        <taxon>Arthrobacter</taxon>
    </lineage>
</organism>
<dbReference type="InterPro" id="IPR036852">
    <property type="entry name" value="Peptidase_S8/S53_dom_sf"/>
</dbReference>
<feature type="active site" description="Charge relay system" evidence="5">
    <location>
        <position position="238"/>
    </location>
</feature>
<dbReference type="InterPro" id="IPR023828">
    <property type="entry name" value="Peptidase_S8_Ser-AS"/>
</dbReference>
<dbReference type="InterPro" id="IPR001119">
    <property type="entry name" value="SLH_dom"/>
</dbReference>
<dbReference type="CDD" id="cd07496">
    <property type="entry name" value="Peptidases_S8_13"/>
    <property type="match status" value="1"/>
</dbReference>
<dbReference type="PROSITE" id="PS00136">
    <property type="entry name" value="SUBTILASE_ASP"/>
    <property type="match status" value="1"/>
</dbReference>
<evidence type="ECO:0000256" key="3">
    <source>
        <dbReference type="ARBA" id="ARBA00022801"/>
    </source>
</evidence>
<dbReference type="SUPFAM" id="SSF52743">
    <property type="entry name" value="Subtilisin-like"/>
    <property type="match status" value="1"/>
</dbReference>
<dbReference type="PROSITE" id="PS00138">
    <property type="entry name" value="SUBTILASE_SER"/>
    <property type="match status" value="1"/>
</dbReference>
<dbReference type="PROSITE" id="PS51272">
    <property type="entry name" value="SLH"/>
    <property type="match status" value="1"/>
</dbReference>
<gene>
    <name evidence="10" type="ORF">ACFSFX_16190</name>
</gene>
<keyword evidence="8" id="KW-0732">Signal</keyword>
<evidence type="ECO:0000313" key="11">
    <source>
        <dbReference type="Proteomes" id="UP001597307"/>
    </source>
</evidence>
<comment type="similarity">
    <text evidence="1 5 6">Belongs to the peptidase S8 family.</text>
</comment>
<dbReference type="PRINTS" id="PR00723">
    <property type="entry name" value="SUBTILISIN"/>
</dbReference>
<feature type="chain" id="PRO_5046793910" evidence="8">
    <location>
        <begin position="40"/>
        <end position="608"/>
    </location>
</feature>
<dbReference type="PROSITE" id="PS00137">
    <property type="entry name" value="SUBTILASE_HIS"/>
    <property type="match status" value="1"/>
</dbReference>
<evidence type="ECO:0000256" key="4">
    <source>
        <dbReference type="ARBA" id="ARBA00022825"/>
    </source>
</evidence>
<dbReference type="InterPro" id="IPR015500">
    <property type="entry name" value="Peptidase_S8_subtilisin-rel"/>
</dbReference>
<dbReference type="InterPro" id="IPR034176">
    <property type="entry name" value="Peptidases_S8_13"/>
</dbReference>
<proteinExistence type="inferred from homology"/>
<feature type="domain" description="SLH" evidence="9">
    <location>
        <begin position="482"/>
        <end position="549"/>
    </location>
</feature>
<dbReference type="InterPro" id="IPR000209">
    <property type="entry name" value="Peptidase_S8/S53_dom"/>
</dbReference>
<dbReference type="GO" id="GO:0016787">
    <property type="term" value="F:hydrolase activity"/>
    <property type="evidence" value="ECO:0007669"/>
    <property type="project" value="UniProtKB-KW"/>
</dbReference>
<dbReference type="RefSeq" id="WP_343881603.1">
    <property type="nucleotide sequence ID" value="NZ_BAAAIJ010000059.1"/>
</dbReference>
<evidence type="ECO:0000256" key="1">
    <source>
        <dbReference type="ARBA" id="ARBA00011073"/>
    </source>
</evidence>
<feature type="region of interest" description="Disordered" evidence="7">
    <location>
        <begin position="39"/>
        <end position="59"/>
    </location>
</feature>
<evidence type="ECO:0000256" key="5">
    <source>
        <dbReference type="PROSITE-ProRule" id="PRU01240"/>
    </source>
</evidence>
<feature type="active site" description="Charge relay system" evidence="5">
    <location>
        <position position="187"/>
    </location>
</feature>
<dbReference type="EC" id="3.4.-.-" evidence="10"/>
<keyword evidence="3 5" id="KW-0378">Hydrolase</keyword>
<dbReference type="InterPro" id="IPR023827">
    <property type="entry name" value="Peptidase_S8_Asp-AS"/>
</dbReference>
<feature type="region of interest" description="Disordered" evidence="7">
    <location>
        <begin position="368"/>
        <end position="391"/>
    </location>
</feature>
<evidence type="ECO:0000256" key="2">
    <source>
        <dbReference type="ARBA" id="ARBA00022670"/>
    </source>
</evidence>
<comment type="caution">
    <text evidence="10">The sequence shown here is derived from an EMBL/GenBank/DDBJ whole genome shotgun (WGS) entry which is preliminary data.</text>
</comment>
<reference evidence="11" key="1">
    <citation type="journal article" date="2019" name="Int. J. Syst. Evol. Microbiol.">
        <title>The Global Catalogue of Microorganisms (GCM) 10K type strain sequencing project: providing services to taxonomists for standard genome sequencing and annotation.</title>
        <authorList>
            <consortium name="The Broad Institute Genomics Platform"/>
            <consortium name="The Broad Institute Genome Sequencing Center for Infectious Disease"/>
            <person name="Wu L."/>
            <person name="Ma J."/>
        </authorList>
    </citation>
    <scope>NUCLEOTIDE SEQUENCE [LARGE SCALE GENOMIC DNA]</scope>
    <source>
        <strain evidence="11">JCM 11496</strain>
    </source>
</reference>
<dbReference type="InterPro" id="IPR022398">
    <property type="entry name" value="Peptidase_S8_His-AS"/>
</dbReference>
<evidence type="ECO:0000256" key="8">
    <source>
        <dbReference type="SAM" id="SignalP"/>
    </source>
</evidence>
<evidence type="ECO:0000256" key="6">
    <source>
        <dbReference type="RuleBase" id="RU003355"/>
    </source>
</evidence>
<dbReference type="Pfam" id="PF00082">
    <property type="entry name" value="Peptidase_S8"/>
    <property type="match status" value="1"/>
</dbReference>
<accession>A0ABW4QBP3</accession>
<protein>
    <submittedName>
        <fullName evidence="10">S8 family peptidase</fullName>
        <ecNumber evidence="10">3.4.-.-</ecNumber>
    </submittedName>
</protein>
<dbReference type="InterPro" id="IPR050131">
    <property type="entry name" value="Peptidase_S8_subtilisin-like"/>
</dbReference>
<dbReference type="PANTHER" id="PTHR43806:SF11">
    <property type="entry name" value="CEREVISIN-RELATED"/>
    <property type="match status" value="1"/>
</dbReference>
<dbReference type="PROSITE" id="PS51892">
    <property type="entry name" value="SUBTILASE"/>
    <property type="match status" value="1"/>
</dbReference>
<evidence type="ECO:0000313" key="10">
    <source>
        <dbReference type="EMBL" id="MFD1848125.1"/>
    </source>
</evidence>
<dbReference type="Proteomes" id="UP001597307">
    <property type="component" value="Unassembled WGS sequence"/>
</dbReference>
<feature type="compositionally biased region" description="Basic and acidic residues" evidence="7">
    <location>
        <begin position="216"/>
        <end position="231"/>
    </location>
</feature>
<keyword evidence="11" id="KW-1185">Reference proteome</keyword>
<evidence type="ECO:0000259" key="9">
    <source>
        <dbReference type="PROSITE" id="PS51272"/>
    </source>
</evidence>
<keyword evidence="2 5" id="KW-0645">Protease</keyword>
<keyword evidence="4 5" id="KW-0720">Serine protease</keyword>
<sequence>MTIGPSPRHPKSSWLTRSVASVAAAVLLAGSITTLPAFAGQQPDETAGGPEALTPDSLPAGEPADRFIVKFADDGASIGERGSTYRSTVNSLGVPVTEVGSTVDGATVVEATQDLTAEQSENVVAALESRGDVEYAEIDVFLQPTAIAPDDTLYDSQWNLFEAQAGMRVESAWERSTGVGVTVAVIDSGITEHSDLAGNILPGYDFITSPQIAGDNDGRDSDPTDEGDRCNSDPSSWHGTHVAGTIGAVANNSKGIAGVAHGSTIQPIRALGACGGYTSDVAAATLWAAGGSVPGVPLNPTPAQVINLSLGGAGTCGTTFQAAINYANSRNAVVIAAAGNENTFVKYTSPANCNNVIVVGATGREGNKANYSNHGPEVDVSAPGGDASTGRSSAILSTLNSGAAGPETESYGYLEGTSMATPHVAGVAALMLSVDSSLTPAEVESQLKATTRPFPGVCYTGGCGTGLVDAAAAVKAVAPAATPQPFSDVPVGMQFYREMAWLASTGISTGWAGPNGTRTYRALTPVNRDAMAAFMYRLAGSPAYSAPTRSPFTDVHTGQKFYREMAWLASTGISTGWAGPNGTRTYRALTPVNRDAMAAFMYRFSEDY</sequence>
<feature type="region of interest" description="Disordered" evidence="7">
    <location>
        <begin position="211"/>
        <end position="237"/>
    </location>
</feature>
<dbReference type="PANTHER" id="PTHR43806">
    <property type="entry name" value="PEPTIDASE S8"/>
    <property type="match status" value="1"/>
</dbReference>
<evidence type="ECO:0000256" key="7">
    <source>
        <dbReference type="SAM" id="MobiDB-lite"/>
    </source>
</evidence>
<feature type="signal peptide" evidence="8">
    <location>
        <begin position="1"/>
        <end position="39"/>
    </location>
</feature>
<dbReference type="Gene3D" id="3.40.50.200">
    <property type="entry name" value="Peptidase S8/S53 domain"/>
    <property type="match status" value="1"/>
</dbReference>
<name>A0ABW4QBP3_9MICC</name>
<dbReference type="EMBL" id="JBHUGA010000067">
    <property type="protein sequence ID" value="MFD1848125.1"/>
    <property type="molecule type" value="Genomic_DNA"/>
</dbReference>